<name>A0A1T5K2V1_9GAMM</name>
<dbReference type="STRING" id="428993.SAMN06296058_1320"/>
<dbReference type="OrthoDB" id="6023910at2"/>
<keyword evidence="3" id="KW-1185">Reference proteome</keyword>
<dbReference type="EMBL" id="FUZV01000001">
    <property type="protein sequence ID" value="SKC58092.1"/>
    <property type="molecule type" value="Genomic_DNA"/>
</dbReference>
<keyword evidence="1" id="KW-0472">Membrane</keyword>
<protein>
    <recommendedName>
        <fullName evidence="4">DUF1269 domain-containing protein</fullName>
    </recommendedName>
</protein>
<sequence>MKRRVFSAPDLGTAEQALGAALRLGIRPGHAAVLAQSDIEMNQVPDAEKESSPTDFMPAARRGIVGGAIIGLIAGLIGMFVPSIGFHFAGAVITTIVGAIVGGWAAALAGSSVPSEPRRDFQREIESGQLLVVIDEEDEALLDRASQAIAATGGMRPLKQIPHGLLS</sequence>
<gene>
    <name evidence="2" type="ORF">SAMN06296058_1320</name>
</gene>
<reference evidence="2 3" key="1">
    <citation type="submission" date="2017-02" db="EMBL/GenBank/DDBJ databases">
        <authorList>
            <person name="Peterson S.W."/>
        </authorList>
    </citation>
    <scope>NUCLEOTIDE SEQUENCE [LARGE SCALE GENOMIC DNA]</scope>
    <source>
        <strain evidence="2 3">P15</strain>
    </source>
</reference>
<evidence type="ECO:0000313" key="3">
    <source>
        <dbReference type="Proteomes" id="UP000190341"/>
    </source>
</evidence>
<proteinExistence type="predicted"/>
<evidence type="ECO:0008006" key="4">
    <source>
        <dbReference type="Google" id="ProtNLM"/>
    </source>
</evidence>
<keyword evidence="1" id="KW-0812">Transmembrane</keyword>
<dbReference type="RefSeq" id="WP_079723632.1">
    <property type="nucleotide sequence ID" value="NZ_BMCL01000002.1"/>
</dbReference>
<organism evidence="2 3">
    <name type="scientific">Pseudoxanthomonas indica</name>
    <dbReference type="NCBI Taxonomy" id="428993"/>
    <lineage>
        <taxon>Bacteria</taxon>
        <taxon>Pseudomonadati</taxon>
        <taxon>Pseudomonadota</taxon>
        <taxon>Gammaproteobacteria</taxon>
        <taxon>Lysobacterales</taxon>
        <taxon>Lysobacteraceae</taxon>
        <taxon>Pseudoxanthomonas</taxon>
    </lineage>
</organism>
<dbReference type="Proteomes" id="UP000190341">
    <property type="component" value="Unassembled WGS sequence"/>
</dbReference>
<feature type="transmembrane region" description="Helical" evidence="1">
    <location>
        <begin position="87"/>
        <end position="109"/>
    </location>
</feature>
<accession>A0A1T5K2V1</accession>
<evidence type="ECO:0000313" key="2">
    <source>
        <dbReference type="EMBL" id="SKC58092.1"/>
    </source>
</evidence>
<dbReference type="AlphaFoldDB" id="A0A1T5K2V1"/>
<keyword evidence="1" id="KW-1133">Transmembrane helix</keyword>
<feature type="transmembrane region" description="Helical" evidence="1">
    <location>
        <begin position="63"/>
        <end position="81"/>
    </location>
</feature>
<evidence type="ECO:0000256" key="1">
    <source>
        <dbReference type="SAM" id="Phobius"/>
    </source>
</evidence>